<proteinExistence type="predicted"/>
<dbReference type="OrthoDB" id="10252805at2759"/>
<accession>A0A4Z1SRE6</accession>
<dbReference type="Proteomes" id="UP000315496">
    <property type="component" value="Chromosome 2"/>
</dbReference>
<comment type="caution">
    <text evidence="1">The sequence shown here is derived from an EMBL/GenBank/DDBJ whole genome shotgun (WGS) entry which is preliminary data.</text>
</comment>
<protein>
    <submittedName>
        <fullName evidence="1">Uncharacterized protein</fullName>
    </submittedName>
</protein>
<keyword evidence="2" id="KW-1185">Reference proteome</keyword>
<organism evidence="1 2">
    <name type="scientific">Giardia muris</name>
    <dbReference type="NCBI Taxonomy" id="5742"/>
    <lineage>
        <taxon>Eukaryota</taxon>
        <taxon>Metamonada</taxon>
        <taxon>Diplomonadida</taxon>
        <taxon>Hexamitidae</taxon>
        <taxon>Giardiinae</taxon>
        <taxon>Giardia</taxon>
    </lineage>
</organism>
<gene>
    <name evidence="1" type="ORF">GMRT_12594</name>
</gene>
<dbReference type="EMBL" id="VDLU01000002">
    <property type="protein sequence ID" value="TNJ28462.1"/>
    <property type="molecule type" value="Genomic_DNA"/>
</dbReference>
<evidence type="ECO:0000313" key="2">
    <source>
        <dbReference type="Proteomes" id="UP000315496"/>
    </source>
</evidence>
<dbReference type="VEuPathDB" id="GiardiaDB:GMRT_12594"/>
<evidence type="ECO:0000313" key="1">
    <source>
        <dbReference type="EMBL" id="TNJ28462.1"/>
    </source>
</evidence>
<name>A0A4Z1SRE6_GIAMU</name>
<reference evidence="1 2" key="1">
    <citation type="submission" date="2019-05" db="EMBL/GenBank/DDBJ databases">
        <title>The compact genome of Giardia muris reveals important steps in the evolution of intestinal protozoan parasites.</title>
        <authorList>
            <person name="Xu F."/>
            <person name="Jimenez-Gonzalez A."/>
            <person name="Einarsson E."/>
            <person name="Astvaldsson A."/>
            <person name="Peirasmaki D."/>
            <person name="Eckmann L."/>
            <person name="Andersson J.O."/>
            <person name="Svard S.G."/>
            <person name="Jerlstrom-Hultqvist J."/>
        </authorList>
    </citation>
    <scope>NUCLEOTIDE SEQUENCE [LARGE SCALE GENOMIC DNA]</scope>
    <source>
        <strain evidence="1 2">Roberts-Thomson</strain>
    </source>
</reference>
<sequence>MSGRLSHGYTDEEFAAVLSGNASDDCIFRVLATVVAKRDLKALERLQKEGPFEVQRLARRRTKIPAIARLLAAEAASSPPVFPKDRFKGSNPNFLAFTAEIKAYRNKTGHLPCAEAFELCLEVFQTYAFDGSMSDEFQAYVLHKFAGVLEQYAEVYECRATPSSGQRDLERKLDFMLKYYCTLYGDKSHKIYASDPASPLPLSKEARKTLEKSIIGSGSGAPKAVYPHEIFLQKFPKGACLSALHGDGSSSRVFIKRVMELNFQGLLDKCAVFIDGTEINTEHLDFRFTDTLSAKYFYEMQKPVRYPYSETSLSPFRTLLSETRKTVAWRNLENRGGEIPVGVLFGIRYMESEVDTCNSIVDSTLESFREAWAVVKPSAALCRIDMTHPRWAHDPVTNAPNHVASVKHEVITTFLRIYEKQLEARLACVSKLDRIELFAAKIEAGTLTDNDVYAGVSFEAVAQKFKEHVAGHDDFIIIKDLVSMRLFILLAKAIKWSRYPAAVGAILEQLSPVAFITKARLQTHRDAKIRGEVVSSIIQYCTVLGYFAEFFGPESAEAKPFLDEIRVVVEELMKNKVKILKDKEISAGIRESIAQHFSASENCATLLFLANLHDFTWAAAPQAYNGRIYTCALKYMLASPATLLEKNIKTFMSISTSFEKKACTFARDSAIGGSYRSPTVFELVARHPASPDEADDDFANRVARDLIAEASKVPLLPDGDSSCHFMSPMGPCPYQLHKGFFRFRPVSAPAPLSIPDRTSLLGLLDYPLLVEEKVYQGTEVTRPELSPVVLKNLEALCENIFRSRYARVLETCRKLPLQKELFSREHQYFLETVLGLAAALRDGSQKATVAFQSLHTYIESRVQRYNPCIRDEDAKRIAIQASQRLSDIVLPHVRGMGEVGETLCEKIFSTMLAGRVTFDELETALRAAMPSNDVAHVMALHHGRMAKIDNLPKRKHPGPLKFCFRVTKLDTFLSLVVKCGFHAFDIDGGASTATANKLIEHLSQKLVTEDAFKSSNISMIAKHRAHAIRLSELALLHRLRHGLASLLRAEYEVFLQDRIDSVQLRSVWSRILVNKDVSPNDYVAVRNLLLKCRSEAFVTSLVETFGALFVADSVFHMFYVLVCVMLRSANVPEVTGLSDYAKTYTGVFNEQEPVRKVIDDLELVHNDFGLVLLLVERLVSHGLLFAPDVVALTSTSKVTTSDKQLESRGTMTCCEHVDDITKVVEIAADIAGSTVASQLDLKAYHAAIKTIMGSAAPAAHRVSQVAVVTCVIIMRHIVPIAAEKSNRDLNQPPVPNNPRRHWDCSGPYVPMARVGGSVMAMEEADCCVCNDSALGARMMKRCAQPVMLMSCCAPPVAPDHHPKKNKGGRGRQDIKHIYYYTTSIVASIYRKACIGFVTPIVAALTMFNVPDYVQPFVTILGATDLSEAAVGELVDALDRACAHFTVASAVLLVKILTLPTILQHPKTIPLIEKKLASKHVDVDLVLLSRCVLLIDNKASMQLVNRFIDRAISRYNDVCDRMVAARAKDESNVPQELTAEMETALAYIEAIPTMCNPEARKNGDYLPRKDAEKYPVLVTAESERDVCASEETIRELIKKTSLVLELKNPLKLGAILDTQLAWYVNAAYLGDISEPVVTMSVRFIGENVEDSLGIFLPGADPTAFAYAHTKQGVVASACSVVVRQLIELDRAADLAKITEAFIAASRGIQKAPSYVPHPLYTFIRYVDGYFVKQCKSECCDGPKRHCVRKLLINLLKFIEDCFSLMDSSADFGMCQKLRSSGVSSQGYDVVAILNSVFEKHKEDSALLGKMGARFVENFARYGETYLPLSAELMNHIIDADGYPPLARCIAAKLASSPRLNELAGQLSQGDRLILLRF</sequence>